<evidence type="ECO:0000256" key="5">
    <source>
        <dbReference type="ARBA" id="ARBA00023133"/>
    </source>
</evidence>
<feature type="binding site" evidence="9">
    <location>
        <position position="211"/>
    </location>
    <ligand>
        <name>Fe(2+)</name>
        <dbReference type="ChEBI" id="CHEBI:29033"/>
    </ligand>
</feature>
<dbReference type="Pfam" id="PF00762">
    <property type="entry name" value="Ferrochelatase"/>
    <property type="match status" value="1"/>
</dbReference>
<comment type="pathway">
    <text evidence="9 10">Porphyrin-containing compound metabolism; protoheme biosynthesis; protoheme from protoporphyrin-IX: step 1/1.</text>
</comment>
<evidence type="ECO:0000256" key="4">
    <source>
        <dbReference type="ARBA" id="ARBA00023004"/>
    </source>
</evidence>
<organism evidence="11 12">
    <name type="scientific">Paludibacterium paludis</name>
    <dbReference type="NCBI Taxonomy" id="1225769"/>
    <lineage>
        <taxon>Bacteria</taxon>
        <taxon>Pseudomonadati</taxon>
        <taxon>Pseudomonadota</taxon>
        <taxon>Betaproteobacteria</taxon>
        <taxon>Neisseriales</taxon>
        <taxon>Chromobacteriaceae</taxon>
        <taxon>Paludibacterium</taxon>
    </lineage>
</organism>
<dbReference type="CDD" id="cd03411">
    <property type="entry name" value="Ferrochelatase_N"/>
    <property type="match status" value="1"/>
</dbReference>
<evidence type="ECO:0000256" key="6">
    <source>
        <dbReference type="ARBA" id="ARBA00023239"/>
    </source>
</evidence>
<protein>
    <recommendedName>
        <fullName evidence="9 10">Ferrochelatase</fullName>
        <ecNumber evidence="9 10">4.98.1.1</ecNumber>
    </recommendedName>
    <alternativeName>
        <fullName evidence="9">Heme synthase</fullName>
    </alternativeName>
    <alternativeName>
        <fullName evidence="9">Protoheme ferro-lyase</fullName>
    </alternativeName>
</protein>
<dbReference type="GO" id="GO:0046872">
    <property type="term" value="F:metal ion binding"/>
    <property type="evidence" value="ECO:0007669"/>
    <property type="project" value="UniProtKB-KW"/>
</dbReference>
<dbReference type="NCBIfam" id="TIGR00109">
    <property type="entry name" value="hemH"/>
    <property type="match status" value="1"/>
</dbReference>
<keyword evidence="12" id="KW-1185">Reference proteome</keyword>
<dbReference type="SUPFAM" id="SSF53800">
    <property type="entry name" value="Chelatase"/>
    <property type="match status" value="1"/>
</dbReference>
<keyword evidence="3 9" id="KW-0479">Metal-binding</keyword>
<evidence type="ECO:0000256" key="7">
    <source>
        <dbReference type="ARBA" id="ARBA00023244"/>
    </source>
</evidence>
<dbReference type="CDD" id="cd00419">
    <property type="entry name" value="Ferrochelatase_C"/>
    <property type="match status" value="1"/>
</dbReference>
<evidence type="ECO:0000256" key="10">
    <source>
        <dbReference type="RuleBase" id="RU000607"/>
    </source>
</evidence>
<comment type="catalytic activity">
    <reaction evidence="9 10">
        <text>heme b + 2 H(+) = protoporphyrin IX + Fe(2+)</text>
        <dbReference type="Rhea" id="RHEA:22584"/>
        <dbReference type="ChEBI" id="CHEBI:15378"/>
        <dbReference type="ChEBI" id="CHEBI:29033"/>
        <dbReference type="ChEBI" id="CHEBI:57306"/>
        <dbReference type="ChEBI" id="CHEBI:60344"/>
        <dbReference type="EC" id="4.98.1.1"/>
    </reaction>
</comment>
<evidence type="ECO:0000256" key="3">
    <source>
        <dbReference type="ARBA" id="ARBA00022723"/>
    </source>
</evidence>
<reference evidence="11" key="2">
    <citation type="submission" date="2020-09" db="EMBL/GenBank/DDBJ databases">
        <authorList>
            <person name="Sun Q."/>
            <person name="Kim S."/>
        </authorList>
    </citation>
    <scope>NUCLEOTIDE SEQUENCE</scope>
    <source>
        <strain evidence="11">KCTC 32182</strain>
    </source>
</reference>
<evidence type="ECO:0000256" key="2">
    <source>
        <dbReference type="ARBA" id="ARBA00022490"/>
    </source>
</evidence>
<proteinExistence type="inferred from homology"/>
<dbReference type="EMBL" id="BMYX01000017">
    <property type="protein sequence ID" value="GGY22460.1"/>
    <property type="molecule type" value="Genomic_DNA"/>
</dbReference>
<dbReference type="Gene3D" id="3.40.50.1400">
    <property type="match status" value="2"/>
</dbReference>
<dbReference type="Proteomes" id="UP000645257">
    <property type="component" value="Unassembled WGS sequence"/>
</dbReference>
<accession>A0A918UBE5</accession>
<comment type="catalytic activity">
    <reaction evidence="8">
        <text>Fe-coproporphyrin III + 2 H(+) = coproporphyrin III + Fe(2+)</text>
        <dbReference type="Rhea" id="RHEA:49572"/>
        <dbReference type="ChEBI" id="CHEBI:15378"/>
        <dbReference type="ChEBI" id="CHEBI:29033"/>
        <dbReference type="ChEBI" id="CHEBI:68438"/>
        <dbReference type="ChEBI" id="CHEBI:131725"/>
        <dbReference type="EC" id="4.99.1.9"/>
    </reaction>
    <physiologicalReaction direction="right-to-left" evidence="8">
        <dbReference type="Rhea" id="RHEA:49574"/>
    </physiologicalReaction>
</comment>
<dbReference type="PANTHER" id="PTHR11108">
    <property type="entry name" value="FERROCHELATASE"/>
    <property type="match status" value="1"/>
</dbReference>
<evidence type="ECO:0000313" key="12">
    <source>
        <dbReference type="Proteomes" id="UP000645257"/>
    </source>
</evidence>
<dbReference type="PANTHER" id="PTHR11108:SF1">
    <property type="entry name" value="FERROCHELATASE, MITOCHONDRIAL"/>
    <property type="match status" value="1"/>
</dbReference>
<keyword evidence="2 9" id="KW-0963">Cytoplasm</keyword>
<sequence>MSRYLTEPEFRHDSSLRTGIVLINLGTPDSPTPGALRPYLREFLSDPRVIEIPRALWWVILNGFILTTRPAKSAAKYASIWRDDGSPLLSNTRSLTAAVSRLLAREGRDDLVVDYAMRYGNPSVESVIRRLREQGVDRLLIVPLYPQYAASSSGTALDEVFRVLMKSRNMPEVRTVRHFHDDPGYIGALAASISRHWQANGKPDKLMMSFHGVPRFTRDKGDPYYCECRKTARLLAERLELADSDYVVTFQSRFGRAEWLTPYTSEVARELGQAGTGVLDVVCPGFVGDCLETLEEIAMEVKQDFLLAGGGQFRYIPCLNDNEDWATALTRIVQTQLGGWFRRDDGEGEKRSRAARDLGAKQ</sequence>
<comment type="caution">
    <text evidence="11">The sequence shown here is derived from an EMBL/GenBank/DDBJ whole genome shotgun (WGS) entry which is preliminary data.</text>
</comment>
<feature type="binding site" evidence="9">
    <location>
        <position position="292"/>
    </location>
    <ligand>
        <name>Fe(2+)</name>
        <dbReference type="ChEBI" id="CHEBI:29033"/>
    </ligand>
</feature>
<dbReference type="InterPro" id="IPR019772">
    <property type="entry name" value="Ferrochelatase_AS"/>
</dbReference>
<reference evidence="11" key="1">
    <citation type="journal article" date="2014" name="Int. J. Syst. Evol. Microbiol.">
        <title>Complete genome sequence of Corynebacterium casei LMG S-19264T (=DSM 44701T), isolated from a smear-ripened cheese.</title>
        <authorList>
            <consortium name="US DOE Joint Genome Institute (JGI-PGF)"/>
            <person name="Walter F."/>
            <person name="Albersmeier A."/>
            <person name="Kalinowski J."/>
            <person name="Ruckert C."/>
        </authorList>
    </citation>
    <scope>NUCLEOTIDE SEQUENCE</scope>
    <source>
        <strain evidence="11">KCTC 32182</strain>
    </source>
</reference>
<dbReference type="InterPro" id="IPR033659">
    <property type="entry name" value="Ferrochelatase_N"/>
</dbReference>
<dbReference type="AlphaFoldDB" id="A0A918UBE5"/>
<comment type="subcellular location">
    <subcellularLocation>
        <location evidence="9 10">Cytoplasm</location>
    </subcellularLocation>
</comment>
<evidence type="ECO:0000256" key="9">
    <source>
        <dbReference type="HAMAP-Rule" id="MF_00323"/>
    </source>
</evidence>
<dbReference type="InterPro" id="IPR001015">
    <property type="entry name" value="Ferrochelatase"/>
</dbReference>
<dbReference type="GO" id="GO:0005737">
    <property type="term" value="C:cytoplasm"/>
    <property type="evidence" value="ECO:0007669"/>
    <property type="project" value="UniProtKB-SubCell"/>
</dbReference>
<comment type="function">
    <text evidence="9 10">Catalyzes the ferrous insertion into protoporphyrin IX.</text>
</comment>
<keyword evidence="5 9" id="KW-0350">Heme biosynthesis</keyword>
<evidence type="ECO:0000256" key="1">
    <source>
        <dbReference type="ARBA" id="ARBA00007718"/>
    </source>
</evidence>
<dbReference type="GO" id="GO:0006783">
    <property type="term" value="P:heme biosynthetic process"/>
    <property type="evidence" value="ECO:0007669"/>
    <property type="project" value="UniProtKB-UniRule"/>
</dbReference>
<dbReference type="GO" id="GO:0004325">
    <property type="term" value="F:ferrochelatase activity"/>
    <property type="evidence" value="ECO:0007669"/>
    <property type="project" value="UniProtKB-UniRule"/>
</dbReference>
<keyword evidence="4 9" id="KW-0408">Iron</keyword>
<evidence type="ECO:0000256" key="8">
    <source>
        <dbReference type="ARBA" id="ARBA00024536"/>
    </source>
</evidence>
<dbReference type="FunFam" id="3.40.50.1400:FF:000002">
    <property type="entry name" value="Ferrochelatase"/>
    <property type="match status" value="1"/>
</dbReference>
<evidence type="ECO:0000313" key="11">
    <source>
        <dbReference type="EMBL" id="GGY22460.1"/>
    </source>
</evidence>
<dbReference type="HAMAP" id="MF_00323">
    <property type="entry name" value="Ferrochelatase"/>
    <property type="match status" value="1"/>
</dbReference>
<comment type="similarity">
    <text evidence="1 9 10">Belongs to the ferrochelatase family.</text>
</comment>
<dbReference type="PROSITE" id="PS00534">
    <property type="entry name" value="FERROCHELATASE"/>
    <property type="match status" value="1"/>
</dbReference>
<name>A0A918UBE5_9NEIS</name>
<dbReference type="EC" id="4.98.1.1" evidence="9 10"/>
<gene>
    <name evidence="9 11" type="primary">hemH</name>
    <name evidence="11" type="ORF">GCM10011289_27810</name>
</gene>
<keyword evidence="7 9" id="KW-0627">Porphyrin biosynthesis</keyword>
<dbReference type="InterPro" id="IPR033644">
    <property type="entry name" value="Ferrochelatase_C"/>
</dbReference>
<dbReference type="RefSeq" id="WP_189535348.1">
    <property type="nucleotide sequence ID" value="NZ_BMYX01000017.1"/>
</dbReference>
<keyword evidence="6 9" id="KW-0456">Lyase</keyword>